<feature type="compositionally biased region" description="Polar residues" evidence="4">
    <location>
        <begin position="196"/>
        <end position="210"/>
    </location>
</feature>
<feature type="compositionally biased region" description="Low complexity" evidence="4">
    <location>
        <begin position="37"/>
        <end position="46"/>
    </location>
</feature>
<comment type="caution">
    <text evidence="5">The sequence shown here is derived from an EMBL/GenBank/DDBJ whole genome shotgun (WGS) entry which is preliminary data.</text>
</comment>
<protein>
    <recommendedName>
        <fullName evidence="7">WD40 repeat-like protein</fullName>
    </recommendedName>
</protein>
<evidence type="ECO:0000256" key="4">
    <source>
        <dbReference type="SAM" id="MobiDB-lite"/>
    </source>
</evidence>
<feature type="region of interest" description="Disordered" evidence="4">
    <location>
        <begin position="27"/>
        <end position="103"/>
    </location>
</feature>
<feature type="compositionally biased region" description="Polar residues" evidence="4">
    <location>
        <begin position="255"/>
        <end position="286"/>
    </location>
</feature>
<feature type="compositionally biased region" description="Polar residues" evidence="4">
    <location>
        <begin position="52"/>
        <end position="78"/>
    </location>
</feature>
<dbReference type="FunFam" id="2.130.10.10:FF:000561">
    <property type="entry name" value="Putative WD repeat protein"/>
    <property type="match status" value="1"/>
</dbReference>
<dbReference type="EMBL" id="WVTA01000001">
    <property type="protein sequence ID" value="KAK3217380.1"/>
    <property type="molecule type" value="Genomic_DNA"/>
</dbReference>
<feature type="region of interest" description="Disordered" evidence="4">
    <location>
        <begin position="121"/>
        <end position="210"/>
    </location>
</feature>
<dbReference type="Proteomes" id="UP001280581">
    <property type="component" value="Unassembled WGS sequence"/>
</dbReference>
<feature type="repeat" description="WD" evidence="3">
    <location>
        <begin position="467"/>
        <end position="509"/>
    </location>
</feature>
<dbReference type="AlphaFoldDB" id="A0AAN6M8Q9"/>
<feature type="compositionally biased region" description="Polar residues" evidence="4">
    <location>
        <begin position="684"/>
        <end position="693"/>
    </location>
</feature>
<evidence type="ECO:0000256" key="2">
    <source>
        <dbReference type="ARBA" id="ARBA00022737"/>
    </source>
</evidence>
<evidence type="ECO:0000256" key="1">
    <source>
        <dbReference type="ARBA" id="ARBA00022574"/>
    </source>
</evidence>
<proteinExistence type="predicted"/>
<accession>A0AAN6M8Q9</accession>
<keyword evidence="1 3" id="KW-0853">WD repeat</keyword>
<dbReference type="InterPro" id="IPR036322">
    <property type="entry name" value="WD40_repeat_dom_sf"/>
</dbReference>
<feature type="region of interest" description="Disordered" evidence="4">
    <location>
        <begin position="554"/>
        <end position="579"/>
    </location>
</feature>
<feature type="repeat" description="WD" evidence="3">
    <location>
        <begin position="626"/>
        <end position="660"/>
    </location>
</feature>
<dbReference type="PROSITE" id="PS50294">
    <property type="entry name" value="WD_REPEATS_REGION"/>
    <property type="match status" value="1"/>
</dbReference>
<feature type="compositionally biased region" description="Low complexity" evidence="4">
    <location>
        <begin position="435"/>
        <end position="449"/>
    </location>
</feature>
<dbReference type="Gene3D" id="2.130.10.10">
    <property type="entry name" value="YVTN repeat-like/Quinoprotein amine dehydrogenase"/>
    <property type="match status" value="1"/>
</dbReference>
<keyword evidence="6" id="KW-1185">Reference proteome</keyword>
<evidence type="ECO:0000256" key="3">
    <source>
        <dbReference type="PROSITE-ProRule" id="PRU00221"/>
    </source>
</evidence>
<dbReference type="PROSITE" id="PS00678">
    <property type="entry name" value="WD_REPEATS_1"/>
    <property type="match status" value="2"/>
</dbReference>
<feature type="region of interest" description="Disordered" evidence="4">
    <location>
        <begin position="669"/>
        <end position="703"/>
    </location>
</feature>
<evidence type="ECO:0000313" key="5">
    <source>
        <dbReference type="EMBL" id="KAK3217380.1"/>
    </source>
</evidence>
<reference evidence="5 6" key="1">
    <citation type="submission" date="2021-02" db="EMBL/GenBank/DDBJ databases">
        <title>Genome assembly of Pseudopithomyces chartarum.</title>
        <authorList>
            <person name="Jauregui R."/>
            <person name="Singh J."/>
            <person name="Voisey C."/>
        </authorList>
    </citation>
    <scope>NUCLEOTIDE SEQUENCE [LARGE SCALE GENOMIC DNA]</scope>
    <source>
        <strain evidence="5 6">AGR01</strain>
    </source>
</reference>
<organism evidence="5 6">
    <name type="scientific">Pseudopithomyces chartarum</name>
    <dbReference type="NCBI Taxonomy" id="1892770"/>
    <lineage>
        <taxon>Eukaryota</taxon>
        <taxon>Fungi</taxon>
        <taxon>Dikarya</taxon>
        <taxon>Ascomycota</taxon>
        <taxon>Pezizomycotina</taxon>
        <taxon>Dothideomycetes</taxon>
        <taxon>Pleosporomycetidae</taxon>
        <taxon>Pleosporales</taxon>
        <taxon>Massarineae</taxon>
        <taxon>Didymosphaeriaceae</taxon>
        <taxon>Pseudopithomyces</taxon>
    </lineage>
</organism>
<dbReference type="SUPFAM" id="SSF50978">
    <property type="entry name" value="WD40 repeat-like"/>
    <property type="match status" value="1"/>
</dbReference>
<feature type="compositionally biased region" description="Polar residues" evidence="4">
    <location>
        <begin position="166"/>
        <end position="181"/>
    </location>
</feature>
<feature type="region of interest" description="Disordered" evidence="4">
    <location>
        <begin position="427"/>
        <end position="459"/>
    </location>
</feature>
<sequence>MPFHHHQNAAFTPSQGLSQAAQALGSIGAPSGNLRHATSGTTTAGTDAFLPVQQSPAATSTHSGHTAPPSSTASGVSTPQHQPQQQQQQQQQQQPQARSSFEPRRAPANEELHVNAMSQSLNQGHAQSHSQSHGQSHGQSQSQPQSQPHVPSQTSSAAYNPPDQYSAPNLSLPGSLQPGTAQQQQQQQQRPGPPASSYTAPSTVPTVPQINTNAQQYTLPTRSNTMNQPQQPPPSHSYSRSSPAGLGPDQKYIPFSSTPDGSKYTSATPAQKYYPSTPSGAASNSPLGLADIRPRANSSMADDSTGAGTVFTDTSDRTPSNSSYLTPWPAYAFDWCKWNVHGGNGAGKMAVGSYLEDTHNFIQILDTHLTPQDASTPGAPQYGLEYTRVAEATCSYPVTRILWEPPSTQKQSTDLLATSGDHLRLWSLPQSTGPSTSNTISRSSSVNTREPPPQKLTPLALLSNSKTPEHTAPLTSLDWNTLSPKLIITSSIDTTCTIWDIPTLTAKTQLIAHDKEVFDVRFCAGSVDVFVSCGADGSVRMFDLRSLEHSTIIYEPSEKPPGQGGKDSPGGRMSPTKAQQTMSYAPPLLRLAASPHDAHLLATFAADSNLIRILDVRQPGQALLELRGHSASVSSIEWNPSRRGMLASGGDDSLVLVWDLLHSQNGAVIGGDHAAQPPTPASAHPTNNGSSGQATGGGSMGQKGPYASWRCEYEVGNLSWAPQSALTGSGGEWVGVCGGRGIWGVKL</sequence>
<feature type="compositionally biased region" description="Low complexity" evidence="4">
    <location>
        <begin position="79"/>
        <end position="96"/>
    </location>
</feature>
<name>A0AAN6M8Q9_9PLEO</name>
<gene>
    <name evidence="5" type="ORF">GRF29_1g2859756</name>
</gene>
<dbReference type="PROSITE" id="PS50082">
    <property type="entry name" value="WD_REPEATS_2"/>
    <property type="match status" value="2"/>
</dbReference>
<dbReference type="InterPro" id="IPR045159">
    <property type="entry name" value="DCAF7-like"/>
</dbReference>
<dbReference type="InterPro" id="IPR015943">
    <property type="entry name" value="WD40/YVTN_repeat-like_dom_sf"/>
</dbReference>
<evidence type="ECO:0000313" key="6">
    <source>
        <dbReference type="Proteomes" id="UP001280581"/>
    </source>
</evidence>
<keyword evidence="2" id="KW-0677">Repeat</keyword>
<dbReference type="InterPro" id="IPR001680">
    <property type="entry name" value="WD40_rpt"/>
</dbReference>
<feature type="compositionally biased region" description="Polar residues" evidence="4">
    <location>
        <begin position="311"/>
        <end position="321"/>
    </location>
</feature>
<dbReference type="Pfam" id="PF00400">
    <property type="entry name" value="WD40"/>
    <property type="match status" value="3"/>
</dbReference>
<feature type="region of interest" description="Disordered" evidence="4">
    <location>
        <begin position="222"/>
        <end position="321"/>
    </location>
</feature>
<feature type="compositionally biased region" description="Low complexity" evidence="4">
    <location>
        <begin position="123"/>
        <end position="156"/>
    </location>
</feature>
<evidence type="ECO:0008006" key="7">
    <source>
        <dbReference type="Google" id="ProtNLM"/>
    </source>
</evidence>
<dbReference type="InterPro" id="IPR019775">
    <property type="entry name" value="WD40_repeat_CS"/>
</dbReference>
<dbReference type="SMART" id="SM00320">
    <property type="entry name" value="WD40"/>
    <property type="match status" value="4"/>
</dbReference>
<dbReference type="PANTHER" id="PTHR19919">
    <property type="entry name" value="WD REPEAT CONTAINING PROTEIN"/>
    <property type="match status" value="1"/>
</dbReference>